<evidence type="ECO:0008006" key="4">
    <source>
        <dbReference type="Google" id="ProtNLM"/>
    </source>
</evidence>
<reference evidence="2 3" key="1">
    <citation type="submission" date="2015-12" db="EMBL/GenBank/DDBJ databases">
        <title>The genome of Folsomia candida.</title>
        <authorList>
            <person name="Faddeeva A."/>
            <person name="Derks M.F."/>
            <person name="Anvar Y."/>
            <person name="Smit S."/>
            <person name="Van Straalen N."/>
            <person name="Roelofs D."/>
        </authorList>
    </citation>
    <scope>NUCLEOTIDE SEQUENCE [LARGE SCALE GENOMIC DNA]</scope>
    <source>
        <strain evidence="2 3">VU population</strain>
        <tissue evidence="2">Whole body</tissue>
    </source>
</reference>
<gene>
    <name evidence="2" type="ORF">Fcan01_09989</name>
</gene>
<proteinExistence type="predicted"/>
<sequence length="291" mass="31284">MDPLPKINKSLDQTLHSSSFTDLDSPTTLMSEDARPVLPESPPPKTVTPPSTTSPGVNQGKMGESKILSESGCEEACPFDMICELLQYVIQKKYDEANALCKKILIYEPENQIVQEFQRLTFKEEVSATDEESSSSEDEDDNVTSSSSDDGEDARDSTYSTGEEEEDEGEDDVPGSSGGDNNVAALEETGAEIDALTDAYMKSLMEKFTHGGGDGKVDDTLSRFFSISNEDSDEESSTSSSSTLSSSSSNSSSEESGESTTDSEDESESSSEERESEDHDSGISNKGFSSS</sequence>
<organism evidence="2 3">
    <name type="scientific">Folsomia candida</name>
    <name type="common">Springtail</name>
    <dbReference type="NCBI Taxonomy" id="158441"/>
    <lineage>
        <taxon>Eukaryota</taxon>
        <taxon>Metazoa</taxon>
        <taxon>Ecdysozoa</taxon>
        <taxon>Arthropoda</taxon>
        <taxon>Hexapoda</taxon>
        <taxon>Collembola</taxon>
        <taxon>Entomobryomorpha</taxon>
        <taxon>Isotomoidea</taxon>
        <taxon>Isotomidae</taxon>
        <taxon>Proisotominae</taxon>
        <taxon>Folsomia</taxon>
    </lineage>
</organism>
<feature type="compositionally biased region" description="Low complexity" evidence="1">
    <location>
        <begin position="237"/>
        <end position="254"/>
    </location>
</feature>
<dbReference type="InterPro" id="IPR026703">
    <property type="entry name" value="ERICH2"/>
</dbReference>
<comment type="caution">
    <text evidence="2">The sequence shown here is derived from an EMBL/GenBank/DDBJ whole genome shotgun (WGS) entry which is preliminary data.</text>
</comment>
<feature type="compositionally biased region" description="Acidic residues" evidence="1">
    <location>
        <begin position="127"/>
        <end position="142"/>
    </location>
</feature>
<accession>A0A226EE74</accession>
<feature type="compositionally biased region" description="Basic and acidic residues" evidence="1">
    <location>
        <begin position="271"/>
        <end position="281"/>
    </location>
</feature>
<feature type="compositionally biased region" description="Acidic residues" evidence="1">
    <location>
        <begin position="255"/>
        <end position="270"/>
    </location>
</feature>
<dbReference type="STRING" id="158441.A0A226EE74"/>
<dbReference type="PANTHER" id="PTHR21520">
    <property type="entry name" value="GLUTAMATE-RICH PROTEIN 2"/>
    <property type="match status" value="1"/>
</dbReference>
<evidence type="ECO:0000313" key="2">
    <source>
        <dbReference type="EMBL" id="OXA55548.1"/>
    </source>
</evidence>
<evidence type="ECO:0000313" key="3">
    <source>
        <dbReference type="Proteomes" id="UP000198287"/>
    </source>
</evidence>
<dbReference type="OrthoDB" id="9950633at2759"/>
<feature type="compositionally biased region" description="Acidic residues" evidence="1">
    <location>
        <begin position="162"/>
        <end position="173"/>
    </location>
</feature>
<dbReference type="OMA" id="CKTILEY"/>
<dbReference type="AlphaFoldDB" id="A0A226EE74"/>
<evidence type="ECO:0000256" key="1">
    <source>
        <dbReference type="SAM" id="MobiDB-lite"/>
    </source>
</evidence>
<feature type="region of interest" description="Disordered" evidence="1">
    <location>
        <begin position="228"/>
        <end position="291"/>
    </location>
</feature>
<keyword evidence="3" id="KW-1185">Reference proteome</keyword>
<feature type="region of interest" description="Disordered" evidence="1">
    <location>
        <begin position="1"/>
        <end position="66"/>
    </location>
</feature>
<dbReference type="Proteomes" id="UP000198287">
    <property type="component" value="Unassembled WGS sequence"/>
</dbReference>
<protein>
    <recommendedName>
        <fullName evidence="4">Glutamate-rich protein 2</fullName>
    </recommendedName>
</protein>
<name>A0A226EE74_FOLCA</name>
<feature type="compositionally biased region" description="Polar residues" evidence="1">
    <location>
        <begin position="282"/>
        <end position="291"/>
    </location>
</feature>
<dbReference type="EMBL" id="LNIX01000004">
    <property type="protein sequence ID" value="OXA55548.1"/>
    <property type="molecule type" value="Genomic_DNA"/>
</dbReference>
<feature type="compositionally biased region" description="Polar residues" evidence="1">
    <location>
        <begin position="10"/>
        <end position="30"/>
    </location>
</feature>
<dbReference type="PANTHER" id="PTHR21520:SF2">
    <property type="entry name" value="GLUTAMATE-RICH PROTEIN 2"/>
    <property type="match status" value="1"/>
</dbReference>
<feature type="region of interest" description="Disordered" evidence="1">
    <location>
        <begin position="125"/>
        <end position="190"/>
    </location>
</feature>